<evidence type="ECO:0000256" key="1">
    <source>
        <dbReference type="SAM" id="SignalP"/>
    </source>
</evidence>
<reference evidence="2 3" key="1">
    <citation type="submission" date="2017-08" db="EMBL/GenBank/DDBJ databases">
        <authorList>
            <person name="de Groot N.N."/>
        </authorList>
    </citation>
    <scope>NUCLEOTIDE SEQUENCE [LARGE SCALE GENOMIC DNA]</scope>
    <source>
        <strain evidence="2 3">HM2</strain>
    </source>
</reference>
<feature type="signal peptide" evidence="1">
    <location>
        <begin position="1"/>
        <end position="18"/>
    </location>
</feature>
<name>A0A380RU14_FIBSU</name>
<proteinExistence type="predicted"/>
<organism evidence="2 3">
    <name type="scientific">Fibrobacter succinogenes</name>
    <name type="common">Bacteroides succinogenes</name>
    <dbReference type="NCBI Taxonomy" id="833"/>
    <lineage>
        <taxon>Bacteria</taxon>
        <taxon>Pseudomonadati</taxon>
        <taxon>Fibrobacterota</taxon>
        <taxon>Fibrobacteria</taxon>
        <taxon>Fibrobacterales</taxon>
        <taxon>Fibrobacteraceae</taxon>
        <taxon>Fibrobacter</taxon>
    </lineage>
</organism>
<evidence type="ECO:0000313" key="3">
    <source>
        <dbReference type="Proteomes" id="UP000255423"/>
    </source>
</evidence>
<accession>A0A380RU14</accession>
<dbReference type="InterPro" id="IPR019734">
    <property type="entry name" value="TPR_rpt"/>
</dbReference>
<dbReference type="Proteomes" id="UP000255423">
    <property type="component" value="Unassembled WGS sequence"/>
</dbReference>
<dbReference type="InterPro" id="IPR011990">
    <property type="entry name" value="TPR-like_helical_dom_sf"/>
</dbReference>
<dbReference type="SUPFAM" id="SSF48452">
    <property type="entry name" value="TPR-like"/>
    <property type="match status" value="1"/>
</dbReference>
<dbReference type="Gene3D" id="1.25.40.10">
    <property type="entry name" value="Tetratricopeptide repeat domain"/>
    <property type="match status" value="1"/>
</dbReference>
<gene>
    <name evidence="2" type="ORF">SAMN05661053_0106</name>
</gene>
<feature type="chain" id="PRO_5016888298" evidence="1">
    <location>
        <begin position="19"/>
        <end position="330"/>
    </location>
</feature>
<keyword evidence="1" id="KW-0732">Signal</keyword>
<protein>
    <submittedName>
        <fullName evidence="2">Uncharacterized protein</fullName>
    </submittedName>
</protein>
<sequence>MKSKILILICALVALSFAKDENPLQEAMEIIKESKTLYSLKYLEKPIPVPDRSRLINYPVYREKKGDGYDVKAIKATGEAKKLLDKAENYFGSHQYAKARDAYTLALQEDPELYSAITYIGQTYGIEQNWDKAELWYKKAIEANYVDFLAHWLLADVYKIKGQKEKALDEISIAKVLNRNNPRLEALRKEIYGLNGLNIKNWTFNPQVRMSRDSVTGNVNIVADSIWSYYAFVQAAWFYEPVYKAKAKKYSMPQAMYRECLMGFLPFIGDKALVDSVDVLKRLVKVIEADKLDEFVFYDMLLLDYPTASFQLDKKQIEGLKDYLIWANQK</sequence>
<dbReference type="AlphaFoldDB" id="A0A380RU14"/>
<evidence type="ECO:0000313" key="2">
    <source>
        <dbReference type="EMBL" id="SUQ18884.1"/>
    </source>
</evidence>
<dbReference type="SMART" id="SM00028">
    <property type="entry name" value="TPR"/>
    <property type="match status" value="3"/>
</dbReference>
<dbReference type="EMBL" id="UHJL01000001">
    <property type="protein sequence ID" value="SUQ18884.1"/>
    <property type="molecule type" value="Genomic_DNA"/>
</dbReference>